<evidence type="ECO:0000256" key="2">
    <source>
        <dbReference type="SAM" id="MobiDB-lite"/>
    </source>
</evidence>
<dbReference type="InterPro" id="IPR011043">
    <property type="entry name" value="Gal_Oxase/kelch_b-propeller"/>
</dbReference>
<dbReference type="SUPFAM" id="SSF81296">
    <property type="entry name" value="E set domains"/>
    <property type="match status" value="1"/>
</dbReference>
<sequence length="934" mass="98786">MGGRTLDTEVSGTFPGGYQNSTVANCVAACSSRNYMYAGLEYYGECWCGNLLRNEAALAADQTTCNTLCNGNSTEYCGGPDRLNLYTNSPPPNSSSAISMSTVSISSVASSLATSPTTQTVVQSSNPNSSAISSTSPTSTISTNSSAPITSGTTSSSTTASISSSDSTATTSDSVLNTTSTTSPVTFTSSAPTVTGVPTPLPSGWNYKGCWIDNANGRVFANQLPDANDMTVERCIGNCTANGFGVAGIEYASQCFCGNYLMNGAAMSPQLQCSMPCAGNAEEFCGAGDRLSVYSNSTANLTVYAVPSTQKTGLPSNWEYVGCLRDDAPGGLRALPYQLILNNNTANICISQCSAFGYAYGGMEYGNECYCGDLGDIQTARATSAPESDCSVTCSGNATTLCGGPRRLSLYKWTGPNLANWNYATGDAAGAYQFLIGGVVVPLVTQAARNGKITFLEKSGTGPPNSTGAYELDVAQLNNFTGAWRPMHVKTDIFCSASLTLPDKAGRQLNVGGWALDATFGVRLYWPDGSPGVWGQNDWQENVKVLKMQNGRWYPTAMVMANGTVLVVGGEDGSNGKPVPTLEILPTQGPVVYAAYLNRTDPNNLYPYLAVLPSGGIFIQYYNEAAILDEVTLQVKKQLPNVPASVNRPDGGRTYPNEGTAVLLPQYAPYTDPLKVLICGGSTPYQGFALDNCVTIAPDVPNANWTLERMPSKRVLSCMAALPDGTYLIINGAHQGQAGFGLATDPNLNAVLYEPTRPLNNRFTVLANTTVARMYHSEAILMDDGRVLVSGSDPEDDRFPQEYRVEVFIPPYLMGNPVQPVVSIASSQSDWAYNEFYTFTVDQPVAKVSLLGATGSTHGNSMGQRTIFPAFVCSGNSCTVTAPPDAHTCPPGWFQLFALNAQGVPSKAVWVRIGGDPAQLGNWPQQGGFKLPGV</sequence>
<gene>
    <name evidence="4" type="ORF">CC84DRAFT_478277</name>
</gene>
<organism evidence="4 5">
    <name type="scientific">Paraphaeosphaeria sporulosa</name>
    <dbReference type="NCBI Taxonomy" id="1460663"/>
    <lineage>
        <taxon>Eukaryota</taxon>
        <taxon>Fungi</taxon>
        <taxon>Dikarya</taxon>
        <taxon>Ascomycota</taxon>
        <taxon>Pezizomycotina</taxon>
        <taxon>Dothideomycetes</taxon>
        <taxon>Pleosporomycetidae</taxon>
        <taxon>Pleosporales</taxon>
        <taxon>Massarineae</taxon>
        <taxon>Didymosphaeriaceae</taxon>
        <taxon>Paraphaeosphaeria</taxon>
    </lineage>
</organism>
<proteinExistence type="predicted"/>
<dbReference type="PANTHER" id="PTHR32208">
    <property type="entry name" value="SECRETED PROTEIN-RELATED"/>
    <property type="match status" value="1"/>
</dbReference>
<accession>A0A177CSN4</accession>
<dbReference type="InterPro" id="IPR014756">
    <property type="entry name" value="Ig_E-set"/>
</dbReference>
<dbReference type="InterPro" id="IPR002889">
    <property type="entry name" value="WSC_carb-bd"/>
</dbReference>
<dbReference type="InParanoid" id="A0A177CSN4"/>
<dbReference type="Pfam" id="PF09118">
    <property type="entry name" value="GO-like_E_set"/>
    <property type="match status" value="1"/>
</dbReference>
<dbReference type="RefSeq" id="XP_018040671.1">
    <property type="nucleotide sequence ID" value="XM_018186424.1"/>
</dbReference>
<dbReference type="EMBL" id="KV441549">
    <property type="protein sequence ID" value="OAG10306.1"/>
    <property type="molecule type" value="Genomic_DNA"/>
</dbReference>
<dbReference type="SUPFAM" id="SSF50965">
    <property type="entry name" value="Galactose oxidase, central domain"/>
    <property type="match status" value="1"/>
</dbReference>
<dbReference type="PANTHER" id="PTHR32208:SF105">
    <property type="entry name" value="COPPER RADICAL OXIDASE"/>
    <property type="match status" value="1"/>
</dbReference>
<dbReference type="GeneID" id="28769910"/>
<dbReference type="AlphaFoldDB" id="A0A177CSN4"/>
<dbReference type="Gene3D" id="2.130.10.80">
    <property type="entry name" value="Galactose oxidase/kelch, beta-propeller"/>
    <property type="match status" value="1"/>
</dbReference>
<feature type="domain" description="WSC" evidence="3">
    <location>
        <begin position="204"/>
        <end position="297"/>
    </location>
</feature>
<evidence type="ECO:0000313" key="4">
    <source>
        <dbReference type="EMBL" id="OAG10306.1"/>
    </source>
</evidence>
<feature type="region of interest" description="Disordered" evidence="2">
    <location>
        <begin position="118"/>
        <end position="195"/>
    </location>
</feature>
<dbReference type="Pfam" id="PF01822">
    <property type="entry name" value="WSC"/>
    <property type="match status" value="3"/>
</dbReference>
<dbReference type="Proteomes" id="UP000077069">
    <property type="component" value="Unassembled WGS sequence"/>
</dbReference>
<dbReference type="Pfam" id="PF07250">
    <property type="entry name" value="Glyoxal_oxid_N"/>
    <property type="match status" value="1"/>
</dbReference>
<dbReference type="PROSITE" id="PS51212">
    <property type="entry name" value="WSC"/>
    <property type="match status" value="3"/>
</dbReference>
<name>A0A177CSN4_9PLEO</name>
<dbReference type="SMART" id="SM00321">
    <property type="entry name" value="WSC"/>
    <property type="match status" value="3"/>
</dbReference>
<reference evidence="4 5" key="1">
    <citation type="submission" date="2016-05" db="EMBL/GenBank/DDBJ databases">
        <title>Comparative analysis of secretome profiles of manganese(II)-oxidizing ascomycete fungi.</title>
        <authorList>
            <consortium name="DOE Joint Genome Institute"/>
            <person name="Zeiner C.A."/>
            <person name="Purvine S.O."/>
            <person name="Zink E.M."/>
            <person name="Wu S."/>
            <person name="Pasa-Tolic L."/>
            <person name="Chaput D.L."/>
            <person name="Haridas S."/>
            <person name="Grigoriev I.V."/>
            <person name="Santelli C.M."/>
            <person name="Hansel C.M."/>
        </authorList>
    </citation>
    <scope>NUCLEOTIDE SEQUENCE [LARGE SCALE GENOMIC DNA]</scope>
    <source>
        <strain evidence="4 5">AP3s5-JAC2a</strain>
    </source>
</reference>
<dbReference type="OrthoDB" id="2019572at2759"/>
<evidence type="ECO:0000256" key="1">
    <source>
        <dbReference type="ARBA" id="ARBA00022729"/>
    </source>
</evidence>
<dbReference type="Gene3D" id="2.60.40.10">
    <property type="entry name" value="Immunoglobulins"/>
    <property type="match status" value="1"/>
</dbReference>
<evidence type="ECO:0000259" key="3">
    <source>
        <dbReference type="PROSITE" id="PS51212"/>
    </source>
</evidence>
<keyword evidence="5" id="KW-1185">Reference proteome</keyword>
<dbReference type="InterPro" id="IPR037293">
    <property type="entry name" value="Gal_Oxidase_central_sf"/>
</dbReference>
<dbReference type="InterPro" id="IPR013783">
    <property type="entry name" value="Ig-like_fold"/>
</dbReference>
<dbReference type="InterPro" id="IPR009880">
    <property type="entry name" value="Glyoxal_oxidase_N"/>
</dbReference>
<dbReference type="STRING" id="1460663.A0A177CSN4"/>
<evidence type="ECO:0000313" key="5">
    <source>
        <dbReference type="Proteomes" id="UP000077069"/>
    </source>
</evidence>
<dbReference type="InterPro" id="IPR015202">
    <property type="entry name" value="GO-like_E_set"/>
</dbReference>
<dbReference type="CDD" id="cd02851">
    <property type="entry name" value="E_set_GO_C"/>
    <property type="match status" value="1"/>
</dbReference>
<protein>
    <submittedName>
        <fullName evidence="4">DUF1929-domain-containing protein</fullName>
    </submittedName>
</protein>
<feature type="domain" description="WSC" evidence="3">
    <location>
        <begin position="1"/>
        <end position="89"/>
    </location>
</feature>
<keyword evidence="1" id="KW-0732">Signal</keyword>
<feature type="domain" description="WSC" evidence="3">
    <location>
        <begin position="317"/>
        <end position="414"/>
    </location>
</feature>